<proteinExistence type="predicted"/>
<feature type="transmembrane region" description="Helical" evidence="1">
    <location>
        <begin position="14"/>
        <end position="33"/>
    </location>
</feature>
<dbReference type="dictyBase" id="DDB_G0278281"/>
<name>Q54YE0_DICDI</name>
<dbReference type="Pfam" id="PF00561">
    <property type="entry name" value="Abhydrolase_1"/>
    <property type="match status" value="1"/>
</dbReference>
<dbReference type="HOGENOM" id="CLU_695265_0_0_1"/>
<keyword evidence="1" id="KW-0812">Transmembrane</keyword>
<dbReference type="InParanoid" id="Q54YE0"/>
<dbReference type="eggNOG" id="ENOG502RCIG">
    <property type="taxonomic scope" value="Eukaryota"/>
</dbReference>
<sequence>MNCLSDFIKIEYRYLPSTLYCLVVVSLFFYFIGKTNKKRYFSYLFFTLSLISIIDIILLIQQSDIFLDPNKTFSGEFGGKSFRPTINETSLHIRCFEYAGSGGGGDAEKTILFEAGTPFYSTIWGNVLENLQQQQINNSSNSPMNKIKQYCVYDRYGYGWSDLKYKSNRNKGVDAIEAANDLKQYLELIGINDHLILVGWSYGGILSQLFASQFPSMVDGVLLIDSMGLTDLTDNFLINLINQGINSFKVLKYILPSGITRILTPFFPLSSGYLGSSTIELSDTLKYSTDLIYQSFNSIDASKNELSIIFDSINQLNDILINQNNLFGNSQYLGNKSLVVLTASQDCAPDWIDIQFDMTHYSSNSVQIVNNSTDHFVPLHASQSIVNAISLCIVMSN</sequence>
<accession>Q54YE0</accession>
<dbReference type="FunCoup" id="Q54YE0">
    <property type="interactions" value="2"/>
</dbReference>
<dbReference type="PANTHER" id="PTHR43139">
    <property type="entry name" value="SI:DKEY-122A22.2"/>
    <property type="match status" value="1"/>
</dbReference>
<evidence type="ECO:0000313" key="3">
    <source>
        <dbReference type="EMBL" id="EAL68313.1"/>
    </source>
</evidence>
<dbReference type="EMBL" id="AAFI02000023">
    <property type="protein sequence ID" value="EAL68313.1"/>
    <property type="molecule type" value="Genomic_DNA"/>
</dbReference>
<dbReference type="RefSeq" id="XP_642262.1">
    <property type="nucleotide sequence ID" value="XM_637170.1"/>
</dbReference>
<dbReference type="InterPro" id="IPR000073">
    <property type="entry name" value="AB_hydrolase_1"/>
</dbReference>
<dbReference type="VEuPathDB" id="AmoebaDB:DDB_G0278281"/>
<evidence type="ECO:0000313" key="4">
    <source>
        <dbReference type="Proteomes" id="UP000002195"/>
    </source>
</evidence>
<dbReference type="OMA" id="PFYSTIW"/>
<dbReference type="STRING" id="44689.Q54YE0"/>
<dbReference type="ESTHER" id="dicdi-q54ye0">
    <property type="family name" value="6_AlphaBeta_hydrolase"/>
</dbReference>
<dbReference type="PaxDb" id="44689-DDB0205346"/>
<dbReference type="KEGG" id="ddi:DDB_G0278281"/>
<comment type="caution">
    <text evidence="3">The sequence shown here is derived from an EMBL/GenBank/DDBJ whole genome shotgun (WGS) entry which is preliminary data.</text>
</comment>
<keyword evidence="1" id="KW-0472">Membrane</keyword>
<organism evidence="3 4">
    <name type="scientific">Dictyostelium discoideum</name>
    <name type="common">Social amoeba</name>
    <dbReference type="NCBI Taxonomy" id="44689"/>
    <lineage>
        <taxon>Eukaryota</taxon>
        <taxon>Amoebozoa</taxon>
        <taxon>Evosea</taxon>
        <taxon>Eumycetozoa</taxon>
        <taxon>Dictyostelia</taxon>
        <taxon>Dictyosteliales</taxon>
        <taxon>Dictyosteliaceae</taxon>
        <taxon>Dictyostelium</taxon>
    </lineage>
</organism>
<evidence type="ECO:0000259" key="2">
    <source>
        <dbReference type="Pfam" id="PF00561"/>
    </source>
</evidence>
<protein>
    <recommendedName>
        <fullName evidence="2">AB hydrolase-1 domain-containing protein</fullName>
    </recommendedName>
</protein>
<feature type="transmembrane region" description="Helical" evidence="1">
    <location>
        <begin position="40"/>
        <end position="60"/>
    </location>
</feature>
<gene>
    <name evidence="3" type="ORF">DDB_G0278281</name>
</gene>
<dbReference type="PhylomeDB" id="Q54YE0"/>
<evidence type="ECO:0000256" key="1">
    <source>
        <dbReference type="SAM" id="Phobius"/>
    </source>
</evidence>
<dbReference type="InterPro" id="IPR052370">
    <property type="entry name" value="Meta-cleavage_hydrolase"/>
</dbReference>
<feature type="domain" description="AB hydrolase-1" evidence="2">
    <location>
        <begin position="123"/>
        <end position="239"/>
    </location>
</feature>
<dbReference type="Gene3D" id="3.40.50.1820">
    <property type="entry name" value="alpha/beta hydrolase"/>
    <property type="match status" value="1"/>
</dbReference>
<dbReference type="PANTHER" id="PTHR43139:SF52">
    <property type="entry name" value="SI:DKEY-122A22.2"/>
    <property type="match status" value="1"/>
</dbReference>
<dbReference type="Proteomes" id="UP000002195">
    <property type="component" value="Unassembled WGS sequence"/>
</dbReference>
<dbReference type="InterPro" id="IPR029058">
    <property type="entry name" value="AB_hydrolase_fold"/>
</dbReference>
<keyword evidence="1" id="KW-1133">Transmembrane helix</keyword>
<keyword evidence="4" id="KW-1185">Reference proteome</keyword>
<dbReference type="GeneID" id="8621471"/>
<dbReference type="AlphaFoldDB" id="Q54YE0"/>
<dbReference type="SUPFAM" id="SSF53474">
    <property type="entry name" value="alpha/beta-Hydrolases"/>
    <property type="match status" value="1"/>
</dbReference>
<reference evidence="3 4" key="1">
    <citation type="journal article" date="2005" name="Nature">
        <title>The genome of the social amoeba Dictyostelium discoideum.</title>
        <authorList>
            <consortium name="The Dictyostelium discoideum Sequencing Consortium"/>
            <person name="Eichinger L."/>
            <person name="Pachebat J.A."/>
            <person name="Glockner G."/>
            <person name="Rajandream M.A."/>
            <person name="Sucgang R."/>
            <person name="Berriman M."/>
            <person name="Song J."/>
            <person name="Olsen R."/>
            <person name="Szafranski K."/>
            <person name="Xu Q."/>
            <person name="Tunggal B."/>
            <person name="Kummerfeld S."/>
            <person name="Madera M."/>
            <person name="Konfortov B.A."/>
            <person name="Rivero F."/>
            <person name="Bankier A.T."/>
            <person name="Lehmann R."/>
            <person name="Hamlin N."/>
            <person name="Davies R."/>
            <person name="Gaudet P."/>
            <person name="Fey P."/>
            <person name="Pilcher K."/>
            <person name="Chen G."/>
            <person name="Saunders D."/>
            <person name="Sodergren E."/>
            <person name="Davis P."/>
            <person name="Kerhornou A."/>
            <person name="Nie X."/>
            <person name="Hall N."/>
            <person name="Anjard C."/>
            <person name="Hemphill L."/>
            <person name="Bason N."/>
            <person name="Farbrother P."/>
            <person name="Desany B."/>
            <person name="Just E."/>
            <person name="Morio T."/>
            <person name="Rost R."/>
            <person name="Churcher C."/>
            <person name="Cooper J."/>
            <person name="Haydock S."/>
            <person name="van Driessche N."/>
            <person name="Cronin A."/>
            <person name="Goodhead I."/>
            <person name="Muzny D."/>
            <person name="Mourier T."/>
            <person name="Pain A."/>
            <person name="Lu M."/>
            <person name="Harper D."/>
            <person name="Lindsay R."/>
            <person name="Hauser H."/>
            <person name="James K."/>
            <person name="Quiles M."/>
            <person name="Madan Babu M."/>
            <person name="Saito T."/>
            <person name="Buchrieser C."/>
            <person name="Wardroper A."/>
            <person name="Felder M."/>
            <person name="Thangavelu M."/>
            <person name="Johnson D."/>
            <person name="Knights A."/>
            <person name="Loulseged H."/>
            <person name="Mungall K."/>
            <person name="Oliver K."/>
            <person name="Price C."/>
            <person name="Quail M.A."/>
            <person name="Urushihara H."/>
            <person name="Hernandez J."/>
            <person name="Rabbinowitsch E."/>
            <person name="Steffen D."/>
            <person name="Sanders M."/>
            <person name="Ma J."/>
            <person name="Kohara Y."/>
            <person name="Sharp S."/>
            <person name="Simmonds M."/>
            <person name="Spiegler S."/>
            <person name="Tivey A."/>
            <person name="Sugano S."/>
            <person name="White B."/>
            <person name="Walker D."/>
            <person name="Woodward J."/>
            <person name="Winckler T."/>
            <person name="Tanaka Y."/>
            <person name="Shaulsky G."/>
            <person name="Schleicher M."/>
            <person name="Weinstock G."/>
            <person name="Rosenthal A."/>
            <person name="Cox E.C."/>
            <person name="Chisholm R.L."/>
            <person name="Gibbs R."/>
            <person name="Loomis W.F."/>
            <person name="Platzer M."/>
            <person name="Kay R.R."/>
            <person name="Williams J."/>
            <person name="Dear P.H."/>
            <person name="Noegel A.A."/>
            <person name="Barrell B."/>
            <person name="Kuspa A."/>
        </authorList>
    </citation>
    <scope>NUCLEOTIDE SEQUENCE [LARGE SCALE GENOMIC DNA]</scope>
    <source>
        <strain evidence="3 4">AX4</strain>
    </source>
</reference>